<keyword evidence="3 5" id="KW-0238">DNA-binding</keyword>
<evidence type="ECO:0000313" key="8">
    <source>
        <dbReference type="EMBL" id="GAA1938270.1"/>
    </source>
</evidence>
<dbReference type="EMBL" id="BAAAOF010000008">
    <property type="protein sequence ID" value="GAA1938270.1"/>
    <property type="molecule type" value="Genomic_DNA"/>
</dbReference>
<dbReference type="InterPro" id="IPR010998">
    <property type="entry name" value="Integrase_recombinase_N"/>
</dbReference>
<evidence type="ECO:0000259" key="7">
    <source>
        <dbReference type="PROSITE" id="PS51900"/>
    </source>
</evidence>
<dbReference type="PROSITE" id="PS51898">
    <property type="entry name" value="TYR_RECOMBINASE"/>
    <property type="match status" value="1"/>
</dbReference>
<keyword evidence="9" id="KW-1185">Reference proteome</keyword>
<evidence type="ECO:0000256" key="4">
    <source>
        <dbReference type="ARBA" id="ARBA00023172"/>
    </source>
</evidence>
<dbReference type="PANTHER" id="PTHR30349:SF41">
    <property type="entry name" value="INTEGRASE_RECOMBINASE PROTEIN MJ0367-RELATED"/>
    <property type="match status" value="1"/>
</dbReference>
<dbReference type="Gene3D" id="1.10.150.130">
    <property type="match status" value="1"/>
</dbReference>
<evidence type="ECO:0000313" key="9">
    <source>
        <dbReference type="Proteomes" id="UP001501343"/>
    </source>
</evidence>
<reference evidence="9" key="1">
    <citation type="journal article" date="2019" name="Int. J. Syst. Evol. Microbiol.">
        <title>The Global Catalogue of Microorganisms (GCM) 10K type strain sequencing project: providing services to taxonomists for standard genome sequencing and annotation.</title>
        <authorList>
            <consortium name="The Broad Institute Genomics Platform"/>
            <consortium name="The Broad Institute Genome Sequencing Center for Infectious Disease"/>
            <person name="Wu L."/>
            <person name="Ma J."/>
        </authorList>
    </citation>
    <scope>NUCLEOTIDE SEQUENCE [LARGE SCALE GENOMIC DNA]</scope>
    <source>
        <strain evidence="9">JCM 14900</strain>
    </source>
</reference>
<gene>
    <name evidence="8" type="ORF">GCM10009775_32930</name>
</gene>
<comment type="similarity">
    <text evidence="1">Belongs to the 'phage' integrase family.</text>
</comment>
<keyword evidence="4" id="KW-0233">DNA recombination</keyword>
<dbReference type="PROSITE" id="PS51900">
    <property type="entry name" value="CB"/>
    <property type="match status" value="1"/>
</dbReference>
<dbReference type="InterPro" id="IPR013762">
    <property type="entry name" value="Integrase-like_cat_sf"/>
</dbReference>
<evidence type="ECO:0000256" key="5">
    <source>
        <dbReference type="PROSITE-ProRule" id="PRU01248"/>
    </source>
</evidence>
<proteinExistence type="inferred from homology"/>
<dbReference type="Pfam" id="PF14659">
    <property type="entry name" value="Phage_int_SAM_3"/>
    <property type="match status" value="1"/>
</dbReference>
<dbReference type="InterPro" id="IPR044068">
    <property type="entry name" value="CB"/>
</dbReference>
<dbReference type="Gene3D" id="1.10.443.10">
    <property type="entry name" value="Intergrase catalytic core"/>
    <property type="match status" value="1"/>
</dbReference>
<feature type="domain" description="Tyr recombinase" evidence="6">
    <location>
        <begin position="194"/>
        <end position="394"/>
    </location>
</feature>
<evidence type="ECO:0000256" key="1">
    <source>
        <dbReference type="ARBA" id="ARBA00008857"/>
    </source>
</evidence>
<dbReference type="InterPro" id="IPR050090">
    <property type="entry name" value="Tyrosine_recombinase_XerCD"/>
</dbReference>
<sequence length="401" mass="44566">MTRRRGVGSITRYRTTAGERWRWQLRVPIDPENADAGTRQAGQAGYATMKAADAGLQDARRKLREHVRVTAAGAPTVGAFAAQWLDGLRLEASTIQGYTRIVRNHVVPQLGATRLDRLTSSRLSTHYRFLEREGRRDGKHWGEPLSANTVNKVHVVIGALLDAAIEDGLISVNVARKRRTVQAPTSKQVRTQRPEVATWSAAELAAFLAWDRDVYRDDLYSLWHAIAYTGMRRSEALALRWGDVDIVHGRISVRRAADTARAREVKTTKTGGGRAIDIDPATVAVLRAYKALRGQVHLPHAHADAFAFGNMSGELRAPNEISRRWVYRVATAQRAGIDVPRLTLKGLRHTHATLLLEAGTHAKVVQERLGHADISTTMNIYSHVTPTMQRSAADRFAELLR</sequence>
<evidence type="ECO:0000259" key="6">
    <source>
        <dbReference type="PROSITE" id="PS51898"/>
    </source>
</evidence>
<feature type="domain" description="Core-binding (CB)" evidence="7">
    <location>
        <begin position="75"/>
        <end position="165"/>
    </location>
</feature>
<accession>A0ABP5B9X1</accession>
<comment type="caution">
    <text evidence="8">The sequence shown here is derived from an EMBL/GenBank/DDBJ whole genome shotgun (WGS) entry which is preliminary data.</text>
</comment>
<name>A0ABP5B9X1_9MICO</name>
<evidence type="ECO:0000256" key="2">
    <source>
        <dbReference type="ARBA" id="ARBA00022908"/>
    </source>
</evidence>
<dbReference type="PANTHER" id="PTHR30349">
    <property type="entry name" value="PHAGE INTEGRASE-RELATED"/>
    <property type="match status" value="1"/>
</dbReference>
<dbReference type="Pfam" id="PF00589">
    <property type="entry name" value="Phage_integrase"/>
    <property type="match status" value="1"/>
</dbReference>
<dbReference type="Proteomes" id="UP001501343">
    <property type="component" value="Unassembled WGS sequence"/>
</dbReference>
<evidence type="ECO:0000256" key="3">
    <source>
        <dbReference type="ARBA" id="ARBA00023125"/>
    </source>
</evidence>
<dbReference type="CDD" id="cd01189">
    <property type="entry name" value="INT_ICEBs1_C_like"/>
    <property type="match status" value="1"/>
</dbReference>
<keyword evidence="2" id="KW-0229">DNA integration</keyword>
<dbReference type="InterPro" id="IPR004107">
    <property type="entry name" value="Integrase_SAM-like_N"/>
</dbReference>
<organism evidence="8 9">
    <name type="scientific">Microbacterium aoyamense</name>
    <dbReference type="NCBI Taxonomy" id="344166"/>
    <lineage>
        <taxon>Bacteria</taxon>
        <taxon>Bacillati</taxon>
        <taxon>Actinomycetota</taxon>
        <taxon>Actinomycetes</taxon>
        <taxon>Micrococcales</taxon>
        <taxon>Microbacteriaceae</taxon>
        <taxon>Microbacterium</taxon>
    </lineage>
</organism>
<dbReference type="InterPro" id="IPR002104">
    <property type="entry name" value="Integrase_catalytic"/>
</dbReference>
<dbReference type="InterPro" id="IPR011010">
    <property type="entry name" value="DNA_brk_join_enz"/>
</dbReference>
<protein>
    <submittedName>
        <fullName evidence="8">Site-specific integrase</fullName>
    </submittedName>
</protein>
<dbReference type="SUPFAM" id="SSF56349">
    <property type="entry name" value="DNA breaking-rejoining enzymes"/>
    <property type="match status" value="1"/>
</dbReference>